<dbReference type="Pfam" id="PF00532">
    <property type="entry name" value="Peripla_BP_1"/>
    <property type="match status" value="1"/>
</dbReference>
<dbReference type="SUPFAM" id="SSF47413">
    <property type="entry name" value="lambda repressor-like DNA-binding domains"/>
    <property type="match status" value="1"/>
</dbReference>
<proteinExistence type="predicted"/>
<dbReference type="Pfam" id="PF00356">
    <property type="entry name" value="LacI"/>
    <property type="match status" value="1"/>
</dbReference>
<dbReference type="RefSeq" id="WP_379747048.1">
    <property type="nucleotide sequence ID" value="NZ_JBHTCP010000009.1"/>
</dbReference>
<reference evidence="6" key="1">
    <citation type="journal article" date="2019" name="Int. J. Syst. Evol. Microbiol.">
        <title>The Global Catalogue of Microorganisms (GCM) 10K type strain sequencing project: providing services to taxonomists for standard genome sequencing and annotation.</title>
        <authorList>
            <consortium name="The Broad Institute Genomics Platform"/>
            <consortium name="The Broad Institute Genome Sequencing Center for Infectious Disease"/>
            <person name="Wu L."/>
            <person name="Ma J."/>
        </authorList>
    </citation>
    <scope>NUCLEOTIDE SEQUENCE [LARGE SCALE GENOMIC DNA]</scope>
    <source>
        <strain evidence="6">NBRC 106396</strain>
    </source>
</reference>
<evidence type="ECO:0000256" key="3">
    <source>
        <dbReference type="ARBA" id="ARBA00023163"/>
    </source>
</evidence>
<evidence type="ECO:0000256" key="1">
    <source>
        <dbReference type="ARBA" id="ARBA00023015"/>
    </source>
</evidence>
<dbReference type="CDD" id="cd01392">
    <property type="entry name" value="HTH_LacI"/>
    <property type="match status" value="1"/>
</dbReference>
<name>A0ABW2NNY2_9BACL</name>
<dbReference type="SMART" id="SM00354">
    <property type="entry name" value="HTH_LACI"/>
    <property type="match status" value="1"/>
</dbReference>
<evidence type="ECO:0000313" key="6">
    <source>
        <dbReference type="Proteomes" id="UP001596549"/>
    </source>
</evidence>
<dbReference type="PRINTS" id="PR00036">
    <property type="entry name" value="HTHLACI"/>
</dbReference>
<protein>
    <submittedName>
        <fullName evidence="5">LacI family DNA-binding transcriptional regulator</fullName>
    </submittedName>
</protein>
<dbReference type="PANTHER" id="PTHR30146:SF105">
    <property type="entry name" value="CATABOLITE CONTROL PROTEIN B"/>
    <property type="match status" value="1"/>
</dbReference>
<keyword evidence="2 5" id="KW-0238">DNA-binding</keyword>
<dbReference type="Gene3D" id="1.10.260.40">
    <property type="entry name" value="lambda repressor-like DNA-binding domains"/>
    <property type="match status" value="1"/>
</dbReference>
<dbReference type="PANTHER" id="PTHR30146">
    <property type="entry name" value="LACI-RELATED TRANSCRIPTIONAL REPRESSOR"/>
    <property type="match status" value="1"/>
</dbReference>
<dbReference type="InterPro" id="IPR000843">
    <property type="entry name" value="HTH_LacI"/>
</dbReference>
<dbReference type="Proteomes" id="UP001596549">
    <property type="component" value="Unassembled WGS sequence"/>
</dbReference>
<dbReference type="InterPro" id="IPR010982">
    <property type="entry name" value="Lambda_DNA-bd_dom_sf"/>
</dbReference>
<comment type="caution">
    <text evidence="5">The sequence shown here is derived from an EMBL/GenBank/DDBJ whole genome shotgun (WGS) entry which is preliminary data.</text>
</comment>
<keyword evidence="1" id="KW-0805">Transcription regulation</keyword>
<dbReference type="Gene3D" id="3.40.50.2300">
    <property type="match status" value="2"/>
</dbReference>
<dbReference type="PROSITE" id="PS50932">
    <property type="entry name" value="HTH_LACI_2"/>
    <property type="match status" value="1"/>
</dbReference>
<dbReference type="EMBL" id="JBHTCP010000009">
    <property type="protein sequence ID" value="MFC7370957.1"/>
    <property type="molecule type" value="Genomic_DNA"/>
</dbReference>
<organism evidence="5 6">
    <name type="scientific">Fictibacillus iocasae</name>
    <dbReference type="NCBI Taxonomy" id="2715437"/>
    <lineage>
        <taxon>Bacteria</taxon>
        <taxon>Bacillati</taxon>
        <taxon>Bacillota</taxon>
        <taxon>Bacilli</taxon>
        <taxon>Bacillales</taxon>
        <taxon>Fictibacillaceae</taxon>
        <taxon>Fictibacillus</taxon>
    </lineage>
</organism>
<accession>A0ABW2NNY2</accession>
<dbReference type="InterPro" id="IPR028082">
    <property type="entry name" value="Peripla_BP_I"/>
</dbReference>
<dbReference type="PROSITE" id="PS00356">
    <property type="entry name" value="HTH_LACI_1"/>
    <property type="match status" value="1"/>
</dbReference>
<evidence type="ECO:0000256" key="2">
    <source>
        <dbReference type="ARBA" id="ARBA00023125"/>
    </source>
</evidence>
<feature type="domain" description="HTH lacI-type" evidence="4">
    <location>
        <begin position="2"/>
        <end position="56"/>
    </location>
</feature>
<keyword evidence="6" id="KW-1185">Reference proteome</keyword>
<sequence length="312" mass="35318">MANIRDIAKAANVSVTTVSRVLNDHPYVSEEKRRAVLETMKVLKYNKNLNAVTLSKGKTQIIGVVLPYIHQPFFSLVLNGIARRASEEGKTIMLFQTNYEEEKEREALEKLKGKQLDGLIFCSRALSQADIQMYGQHGPVVLCEESEHMNCVYMNHYESIVTGVRHLRRRGYERIGLTLNRNSGRNTNERVRALKDSGFHDEDIFYGALNMEDGEEIARELLLLGNDGPDALIITNDTVAAGIYNEFRRRGKKIPDDLALLSYDNQHIAQSLEISSVQLPLLEMGEAAYSLLSIPKHKKIELPFTLIQREST</sequence>
<evidence type="ECO:0000313" key="5">
    <source>
        <dbReference type="EMBL" id="MFC7370957.1"/>
    </source>
</evidence>
<dbReference type="CDD" id="cd06286">
    <property type="entry name" value="PBP1_CcpB-like"/>
    <property type="match status" value="1"/>
</dbReference>
<dbReference type="InterPro" id="IPR001761">
    <property type="entry name" value="Peripla_BP/Lac1_sug-bd_dom"/>
</dbReference>
<evidence type="ECO:0000259" key="4">
    <source>
        <dbReference type="PROSITE" id="PS50932"/>
    </source>
</evidence>
<gene>
    <name evidence="5" type="ORF">ACFQPF_04650</name>
</gene>
<keyword evidence="3" id="KW-0804">Transcription</keyword>
<dbReference type="SUPFAM" id="SSF53822">
    <property type="entry name" value="Periplasmic binding protein-like I"/>
    <property type="match status" value="1"/>
</dbReference>
<dbReference type="GO" id="GO:0003677">
    <property type="term" value="F:DNA binding"/>
    <property type="evidence" value="ECO:0007669"/>
    <property type="project" value="UniProtKB-KW"/>
</dbReference>